<keyword evidence="2" id="KW-1185">Reference proteome</keyword>
<proteinExistence type="predicted"/>
<evidence type="ECO:0000313" key="1">
    <source>
        <dbReference type="EMBL" id="ACY52758.1"/>
    </source>
</evidence>
<reference evidence="1" key="1">
    <citation type="submission" date="2009-10" db="EMBL/GenBank/DDBJ databases">
        <authorList>
            <consortium name="Los Alamos National Laboratory (LANL)"/>
            <consortium name="National Microbial Pathogen Data Resource (NMPDR)"/>
            <person name="Munk A.C."/>
            <person name="Tapia R."/>
            <person name="Green L."/>
            <person name="Rogers Y."/>
            <person name="Detter J.C."/>
            <person name="Bruce D."/>
            <person name="Brettin T.S."/>
            <person name="Colwell R."/>
            <person name="Huq A."/>
            <person name="Grim C.J."/>
            <person name="Hasan N.A."/>
            <person name="Vonstein V."/>
            <person name="Bartels D."/>
        </authorList>
    </citation>
    <scope>NUCLEOTIDE SEQUENCE</scope>
    <source>
        <strain evidence="1">EX25</strain>
    </source>
</reference>
<organism evidence="1 2">
    <name type="scientific">Vibrio antiquarius (strain Ex25)</name>
    <dbReference type="NCBI Taxonomy" id="150340"/>
    <lineage>
        <taxon>Bacteria</taxon>
        <taxon>Pseudomonadati</taxon>
        <taxon>Pseudomonadota</taxon>
        <taxon>Gammaproteobacteria</taxon>
        <taxon>Vibrionales</taxon>
        <taxon>Vibrionaceae</taxon>
        <taxon>Vibrio</taxon>
        <taxon>Vibrio diabolicus subgroup</taxon>
    </lineage>
</organism>
<dbReference type="EMBL" id="CP001806">
    <property type="protein sequence ID" value="ACY52758.1"/>
    <property type="molecule type" value="Genomic_DNA"/>
</dbReference>
<evidence type="ECO:0000313" key="2">
    <source>
        <dbReference type="Proteomes" id="UP000002571"/>
    </source>
</evidence>
<dbReference type="Proteomes" id="UP000002571">
    <property type="component" value="Chromosome 2"/>
</dbReference>
<accession>A0ACA6QR42</accession>
<sequence>MYLDSIDKGFPSVILGEQGSEMMSTAVGVNGKPFSIQSLTF</sequence>
<name>A0ACA6QR42_VIBAE</name>
<protein>
    <submittedName>
        <fullName evidence="1">Uncharacterized protein</fullName>
    </submittedName>
</protein>
<gene>
    <name evidence="1" type="ordered locus">VEA_000070</name>
</gene>